<evidence type="ECO:0000256" key="3">
    <source>
        <dbReference type="ARBA" id="ARBA00022643"/>
    </source>
</evidence>
<evidence type="ECO:0000313" key="10">
    <source>
        <dbReference type="EMBL" id="RNC97878.1"/>
    </source>
</evidence>
<feature type="binding site" description="in other chain" evidence="8">
    <location>
        <begin position="137"/>
        <end position="139"/>
    </location>
    <ligand>
        <name>FMN</name>
        <dbReference type="ChEBI" id="CHEBI:58210"/>
        <note>ligand shared between dimeric partners</note>
    </ligand>
</feature>
<dbReference type="RefSeq" id="WP_122972806.1">
    <property type="nucleotide sequence ID" value="NZ_RHLQ01000036.1"/>
</dbReference>
<comment type="caution">
    <text evidence="10">The sequence shown here is derived from an EMBL/GenBank/DDBJ whole genome shotgun (WGS) entry which is preliminary data.</text>
</comment>
<reference evidence="10 11" key="1">
    <citation type="journal article" date="2014" name="Int. J. Syst. Evol. Microbiol.">
        <title>Lysinibacillus halotolerans sp. nov., isolated from saline-alkaline soil.</title>
        <authorList>
            <person name="Kong D."/>
            <person name="Wang Y."/>
            <person name="Zhao B."/>
            <person name="Li Y."/>
            <person name="Song J."/>
            <person name="Zhai Y."/>
            <person name="Zhang C."/>
            <person name="Wang H."/>
            <person name="Chen X."/>
            <person name="Zhao B."/>
            <person name="Ruan Z."/>
        </authorList>
    </citation>
    <scope>NUCLEOTIDE SEQUENCE [LARGE SCALE GENOMIC DNA]</scope>
    <source>
        <strain evidence="10 11">MCCC 1A12703</strain>
    </source>
</reference>
<dbReference type="GO" id="GO:0016491">
    <property type="term" value="F:oxidoreductase activity"/>
    <property type="evidence" value="ECO:0007669"/>
    <property type="project" value="UniProtKB-UniRule"/>
</dbReference>
<dbReference type="PANTHER" id="PTHR43821">
    <property type="entry name" value="NAD(P)H NITROREDUCTASE YDJA-RELATED"/>
    <property type="match status" value="1"/>
</dbReference>
<evidence type="ECO:0000256" key="8">
    <source>
        <dbReference type="PIRSR" id="PIRSR000232-1"/>
    </source>
</evidence>
<dbReference type="Pfam" id="PF00881">
    <property type="entry name" value="Nitroreductase"/>
    <property type="match status" value="1"/>
</dbReference>
<accession>A0A3M8H638</accession>
<keyword evidence="6 7" id="KW-0520">NAD</keyword>
<evidence type="ECO:0000256" key="5">
    <source>
        <dbReference type="ARBA" id="ARBA00023002"/>
    </source>
</evidence>
<dbReference type="InterPro" id="IPR026021">
    <property type="entry name" value="YdjA-like"/>
</dbReference>
<evidence type="ECO:0000259" key="9">
    <source>
        <dbReference type="Pfam" id="PF00881"/>
    </source>
</evidence>
<organism evidence="10 11">
    <name type="scientific">Lysinibacillus halotolerans</name>
    <dbReference type="NCBI Taxonomy" id="1368476"/>
    <lineage>
        <taxon>Bacteria</taxon>
        <taxon>Bacillati</taxon>
        <taxon>Bacillota</taxon>
        <taxon>Bacilli</taxon>
        <taxon>Bacillales</taxon>
        <taxon>Bacillaceae</taxon>
        <taxon>Lysinibacillus</taxon>
    </lineage>
</organism>
<comment type="cofactor">
    <cofactor evidence="8">
        <name>FMN</name>
        <dbReference type="ChEBI" id="CHEBI:58210"/>
    </cofactor>
    <text evidence="8">Binds 1 FMN per subunit.</text>
</comment>
<dbReference type="EMBL" id="RHLQ01000036">
    <property type="protein sequence ID" value="RNC97878.1"/>
    <property type="molecule type" value="Genomic_DNA"/>
</dbReference>
<dbReference type="Gene3D" id="3.40.109.10">
    <property type="entry name" value="NADH Oxidase"/>
    <property type="match status" value="1"/>
</dbReference>
<dbReference type="CDD" id="cd02135">
    <property type="entry name" value="YdjA-like"/>
    <property type="match status" value="1"/>
</dbReference>
<feature type="binding site" evidence="8">
    <location>
        <position position="44"/>
    </location>
    <ligand>
        <name>FMN</name>
        <dbReference type="ChEBI" id="CHEBI:58210"/>
        <note>ligand shared between dimeric partners</note>
    </ligand>
</feature>
<evidence type="ECO:0000256" key="1">
    <source>
        <dbReference type="ARBA" id="ARBA00007118"/>
    </source>
</evidence>
<evidence type="ECO:0000256" key="2">
    <source>
        <dbReference type="ARBA" id="ARBA00022630"/>
    </source>
</evidence>
<name>A0A3M8H638_9BACI</name>
<evidence type="ECO:0000256" key="7">
    <source>
        <dbReference type="PIRNR" id="PIRNR000232"/>
    </source>
</evidence>
<dbReference type="InterPro" id="IPR000415">
    <property type="entry name" value="Nitroreductase-like"/>
</dbReference>
<comment type="similarity">
    <text evidence="1 7">Belongs to the nitroreductase family.</text>
</comment>
<keyword evidence="3 7" id="KW-0288">FMN</keyword>
<dbReference type="SUPFAM" id="SSF55469">
    <property type="entry name" value="FMN-dependent nitroreductase-like"/>
    <property type="match status" value="1"/>
</dbReference>
<keyword evidence="11" id="KW-1185">Reference proteome</keyword>
<evidence type="ECO:0000256" key="6">
    <source>
        <dbReference type="ARBA" id="ARBA00023027"/>
    </source>
</evidence>
<evidence type="ECO:0000256" key="4">
    <source>
        <dbReference type="ARBA" id="ARBA00022857"/>
    </source>
</evidence>
<dbReference type="InterPro" id="IPR052530">
    <property type="entry name" value="NAD(P)H_nitroreductase"/>
</dbReference>
<keyword evidence="4 7" id="KW-0521">NADP</keyword>
<proteinExistence type="inferred from homology"/>
<dbReference type="OrthoDB" id="9804207at2"/>
<keyword evidence="5 7" id="KW-0560">Oxidoreductase</keyword>
<dbReference type="Proteomes" id="UP000279909">
    <property type="component" value="Unassembled WGS sequence"/>
</dbReference>
<dbReference type="InterPro" id="IPR029479">
    <property type="entry name" value="Nitroreductase"/>
</dbReference>
<protein>
    <recommendedName>
        <fullName evidence="7">Putative NAD(P)H nitroreductase</fullName>
        <ecNumber evidence="7">1.-.-.-</ecNumber>
    </recommendedName>
</protein>
<feature type="domain" description="Nitroreductase" evidence="9">
    <location>
        <begin position="13"/>
        <end position="168"/>
    </location>
</feature>
<evidence type="ECO:0000313" key="11">
    <source>
        <dbReference type="Proteomes" id="UP000279909"/>
    </source>
</evidence>
<keyword evidence="2 7" id="KW-0285">Flavoprotein</keyword>
<sequence>MNQQSLSVREAIIGRRSIKRFNGQPVDREDLMNIIDDAVWAPNHKNREPWRLVVACGEEIFELHKLLRDTTIPKWKELSEESLEKQMQKFTLAGAFVFVIVPEDVRQKQRLEDFAAASTFIQNIQLLAWDYGIGSCWKTPDFLDAPDFRTALGVQPGERIISMLQLGYFDELPKAAERKKSDQIVTIFGQGEKK</sequence>
<dbReference type="PANTHER" id="PTHR43821:SF1">
    <property type="entry name" value="NAD(P)H NITROREDUCTASE YDJA-RELATED"/>
    <property type="match status" value="1"/>
</dbReference>
<dbReference type="EC" id="1.-.-.-" evidence="7"/>
<dbReference type="AlphaFoldDB" id="A0A3M8H638"/>
<feature type="binding site" description="in other chain" evidence="8">
    <location>
        <begin position="15"/>
        <end position="17"/>
    </location>
    <ligand>
        <name>FMN</name>
        <dbReference type="ChEBI" id="CHEBI:58210"/>
        <note>ligand shared between dimeric partners</note>
    </ligand>
</feature>
<dbReference type="PIRSF" id="PIRSF000232">
    <property type="entry name" value="YdjA"/>
    <property type="match status" value="1"/>
</dbReference>
<gene>
    <name evidence="10" type="ORF">EC501_13370</name>
</gene>